<dbReference type="OrthoDB" id="9798384at2"/>
<reference evidence="3 4" key="1">
    <citation type="submission" date="2009-09" db="EMBL/GenBank/DDBJ databases">
        <authorList>
            <person name="Weinstock G."/>
            <person name="Sodergren E."/>
            <person name="Clifton S."/>
            <person name="Fulton L."/>
            <person name="Fulton B."/>
            <person name="Courtney L."/>
            <person name="Fronick C."/>
            <person name="Harrison M."/>
            <person name="Strong C."/>
            <person name="Farmer C."/>
            <person name="Delahaunty K."/>
            <person name="Markovic C."/>
            <person name="Hall O."/>
            <person name="Minx P."/>
            <person name="Tomlinson C."/>
            <person name="Mitreva M."/>
            <person name="Nelson J."/>
            <person name="Hou S."/>
            <person name="Wollam A."/>
            <person name="Pepin K.H."/>
            <person name="Johnson M."/>
            <person name="Bhonagiri V."/>
            <person name="Nash W.E."/>
            <person name="Warren W."/>
            <person name="Chinwalla A."/>
            <person name="Mardis E.R."/>
            <person name="Wilson R.K."/>
        </authorList>
    </citation>
    <scope>NUCLEOTIDE SEQUENCE [LARGE SCALE GENOMIC DNA]</scope>
    <source>
        <strain evidence="3">ATCC 35185</strain>
        <strain evidence="4">ATCC 35185 / DSM 20758 / VPI D19B-28</strain>
    </source>
</reference>
<dbReference type="STRING" id="546271.Selsp_0369"/>
<dbReference type="EMBL" id="CP002637">
    <property type="protein sequence ID" value="AEB99341.1"/>
    <property type="molecule type" value="Genomic_DNA"/>
</dbReference>
<dbReference type="EMBL" id="ACKP02000049">
    <property type="protein sequence ID" value="EEX76503.1"/>
    <property type="molecule type" value="Genomic_DNA"/>
</dbReference>
<dbReference type="AlphaFoldDB" id="C9LXX0"/>
<evidence type="ECO:0000313" key="5">
    <source>
        <dbReference type="Proteomes" id="UP000011124"/>
    </source>
</evidence>
<sequence length="301" mass="34552">MRNTKRTYKDSLFRDIFNNAERLPEIYEALLDHKTTPDDITLATIDETLFTGVKNDIGFIVGNQHVLLVEHQSTINANMPLRLLMYLVEIYRRYVDKDAIYKKELIPLPAPKFYVFYNGLAEMPDIWALHLSDAFGGHDSDLELEVKVFNINDKPNRPILEKCHALKSYSVFVAKVRECIKNGSSLEIAVGNAVQYCVAHDYLGEYFRQKQAKEVFDMLNFVWNQERALEVRAEEAMEKGLRLGRQEGLSQGLSQGVLETTTASIRNVMKSMDFPIEKAMDILQIPEEERAKYTALVLGKH</sequence>
<feature type="domain" description="Transposase (putative) YhgA-like" evidence="1">
    <location>
        <begin position="67"/>
        <end position="143"/>
    </location>
</feature>
<evidence type="ECO:0000259" key="1">
    <source>
        <dbReference type="Pfam" id="PF04754"/>
    </source>
</evidence>
<dbReference type="eggNOG" id="ENOG5031UVI">
    <property type="taxonomic scope" value="Bacteria"/>
</dbReference>
<dbReference type="KEGG" id="ssg:Selsp_0369"/>
<organism evidence="3 4">
    <name type="scientific">Selenomonas sputigena (strain ATCC 35185 / DSM 20758 / CCUG 44933 / VPI D19B-28)</name>
    <dbReference type="NCBI Taxonomy" id="546271"/>
    <lineage>
        <taxon>Bacteria</taxon>
        <taxon>Bacillati</taxon>
        <taxon>Bacillota</taxon>
        <taxon>Negativicutes</taxon>
        <taxon>Selenomonadales</taxon>
        <taxon>Selenomonadaceae</taxon>
        <taxon>Selenomonas</taxon>
    </lineage>
</organism>
<reference evidence="2 5" key="2">
    <citation type="submission" date="2011-04" db="EMBL/GenBank/DDBJ databases">
        <title>The complete genome of Selenomonas sputigena DSM 20758.</title>
        <authorList>
            <consortium name="US DOE Joint Genome Institute (JGI-PGF)"/>
            <person name="Lucas S."/>
            <person name="Copeland A."/>
            <person name="Lapidus A."/>
            <person name="Bruce D."/>
            <person name="Goodwin L."/>
            <person name="Pitluck S."/>
            <person name="Peters L."/>
            <person name="Kyrpides N."/>
            <person name="Mavromatis K."/>
            <person name="Ivanova N."/>
            <person name="Ovchinnikova G."/>
            <person name="Teshima H."/>
            <person name="Detter J.C."/>
            <person name="Tapia R."/>
            <person name="Han C."/>
            <person name="Land M."/>
            <person name="Hauser L."/>
            <person name="Markowitz V."/>
            <person name="Cheng J.-F."/>
            <person name="Hugenholtz P."/>
            <person name="Woyke T."/>
            <person name="Wu D."/>
            <person name="Gronow S."/>
            <person name="Wellnitz S."/>
            <person name="Schneider S."/>
            <person name="Klenk H.-P."/>
            <person name="Eisen J.A."/>
        </authorList>
    </citation>
    <scope>NUCLEOTIDE SEQUENCE [LARGE SCALE GENOMIC DNA]</scope>
    <source>
        <strain evidence="2">ATCC 35185</strain>
        <strain evidence="5">ATCC 35185 / DSM 20758 / VPI D19B-28</strain>
    </source>
</reference>
<dbReference type="HOGENOM" id="CLU_068216_0_0_9"/>
<gene>
    <name evidence="2" type="ordered locus">Selsp_0369</name>
    <name evidence="3" type="ORF">SELSPUOL_02329</name>
</gene>
<dbReference type="Proteomes" id="UP000011124">
    <property type="component" value="Chromosome"/>
</dbReference>
<dbReference type="Pfam" id="PF04754">
    <property type="entry name" value="Transposase_31"/>
    <property type="match status" value="1"/>
</dbReference>
<evidence type="ECO:0000313" key="3">
    <source>
        <dbReference type="EMBL" id="EEX76503.1"/>
    </source>
</evidence>
<keyword evidence="5" id="KW-1185">Reference proteome</keyword>
<evidence type="ECO:0000313" key="4">
    <source>
        <dbReference type="Proteomes" id="UP000003505"/>
    </source>
</evidence>
<proteinExistence type="predicted"/>
<dbReference type="Proteomes" id="UP000003505">
    <property type="component" value="Unassembled WGS sequence"/>
</dbReference>
<accession>C9LXX0</accession>
<name>C9LXX0_SELS3</name>
<protein>
    <recommendedName>
        <fullName evidence="1">Transposase (putative) YhgA-like domain-containing protein</fullName>
    </recommendedName>
</protein>
<dbReference type="RefSeq" id="WP_006193679.1">
    <property type="nucleotide sequence ID" value="NC_015437.1"/>
</dbReference>
<dbReference type="InterPro" id="IPR006842">
    <property type="entry name" value="Transposase_31"/>
</dbReference>
<evidence type="ECO:0000313" key="2">
    <source>
        <dbReference type="EMBL" id="AEB99341.1"/>
    </source>
</evidence>